<gene>
    <name evidence="1" type="ORF">CCAN12_660046</name>
</gene>
<dbReference type="Proteomes" id="UP000044026">
    <property type="component" value="Unassembled WGS sequence"/>
</dbReference>
<dbReference type="EMBL" id="CDOE01000063">
    <property type="protein sequence ID" value="CEN36427.1"/>
    <property type="molecule type" value="Genomic_DNA"/>
</dbReference>
<dbReference type="GO" id="GO:0015035">
    <property type="term" value="F:protein-disulfide reductase activity"/>
    <property type="evidence" value="ECO:0007669"/>
    <property type="project" value="InterPro"/>
</dbReference>
<dbReference type="GeneID" id="69579491"/>
<dbReference type="InterPro" id="IPR052927">
    <property type="entry name" value="DCC_oxidoreductase"/>
</dbReference>
<accession>A0A0B7HET8</accession>
<reference evidence="1 2" key="1">
    <citation type="submission" date="2015-01" db="EMBL/GenBank/DDBJ databases">
        <authorList>
            <person name="Xiang T."/>
            <person name="Song Y."/>
            <person name="Huang L."/>
            <person name="Wang B."/>
            <person name="Wu P."/>
        </authorList>
    </citation>
    <scope>NUCLEOTIDE SEQUENCE [LARGE SCALE GENOMIC DNA]</scope>
    <source>
        <strain evidence="1 2">Cc12</strain>
    </source>
</reference>
<evidence type="ECO:0000313" key="1">
    <source>
        <dbReference type="EMBL" id="CEN36427.1"/>
    </source>
</evidence>
<sequence>MSNLLIFDGDCLFCNRIALFLAKSDKQNRFKFTPHTSSISQKILKENHLEEVIAQTVVVKIDRQFYFKSEAVYHFLKTAQLFPWLRFLIYLTPRVIANVIYDFIARRRKKIVKSCPTPDAYIRKKFV</sequence>
<dbReference type="PANTHER" id="PTHR33639:SF2">
    <property type="entry name" value="DUF393 DOMAIN-CONTAINING PROTEIN"/>
    <property type="match status" value="1"/>
</dbReference>
<organism evidence="1 2">
    <name type="scientific">Capnocytophaga canimorsus</name>
    <dbReference type="NCBI Taxonomy" id="28188"/>
    <lineage>
        <taxon>Bacteria</taxon>
        <taxon>Pseudomonadati</taxon>
        <taxon>Bacteroidota</taxon>
        <taxon>Flavobacteriia</taxon>
        <taxon>Flavobacteriales</taxon>
        <taxon>Flavobacteriaceae</taxon>
        <taxon>Capnocytophaga</taxon>
    </lineage>
</organism>
<protein>
    <submittedName>
        <fullName evidence="1">Putative thiol-disulfide oxidoreductase</fullName>
    </submittedName>
</protein>
<proteinExistence type="predicted"/>
<dbReference type="InterPro" id="IPR007263">
    <property type="entry name" value="DCC1-like"/>
</dbReference>
<evidence type="ECO:0000313" key="2">
    <source>
        <dbReference type="Proteomes" id="UP000044026"/>
    </source>
</evidence>
<dbReference type="AlphaFoldDB" id="A0A0B7HET8"/>
<dbReference type="RefSeq" id="WP_042000249.1">
    <property type="nucleotide sequence ID" value="NZ_CP022382.1"/>
</dbReference>
<dbReference type="PANTHER" id="PTHR33639">
    <property type="entry name" value="THIOL-DISULFIDE OXIDOREDUCTASE DCC"/>
    <property type="match status" value="1"/>
</dbReference>
<dbReference type="Pfam" id="PF04134">
    <property type="entry name" value="DCC1-like"/>
    <property type="match status" value="1"/>
</dbReference>
<name>A0A0B7HET8_9FLAO</name>